<reference evidence="1" key="1">
    <citation type="journal article" date="2022" name="Microorganisms">
        <title>Antibiotic Susceptibility, Resistance Gene Determinants and Corresponding Genomic Regions in Lactobacillus amylovorus Isolates Derived from Wild Boars and Domestic Pigs.</title>
        <authorList>
            <person name="Moravkova M."/>
            <person name="Kostovova I."/>
            <person name="Kavanova K."/>
            <person name="Pechar R."/>
            <person name="Stanek S."/>
            <person name="Brychta A."/>
            <person name="Zeman M."/>
            <person name="Kubasova T."/>
        </authorList>
    </citation>
    <scope>NUCLEOTIDE SEQUENCE</scope>
    <source>
        <strain evidence="1">M490A</strain>
    </source>
</reference>
<dbReference type="EMBL" id="JAOTGY010000038">
    <property type="protein sequence ID" value="MDB6259032.1"/>
    <property type="molecule type" value="Genomic_DNA"/>
</dbReference>
<dbReference type="Proteomes" id="UP001141981">
    <property type="component" value="Unassembled WGS sequence"/>
</dbReference>
<dbReference type="RefSeq" id="WP_271875768.1">
    <property type="nucleotide sequence ID" value="NZ_JAOTGY010000038.1"/>
</dbReference>
<evidence type="ECO:0000313" key="2">
    <source>
        <dbReference type="Proteomes" id="UP001141981"/>
    </source>
</evidence>
<sequence>MTTILPWLTNTEDVTGTDHALGKNCEQLNKLYDTDWKIAGNEYAHETENGCTYLYDDAEGMLVPNPASNTIEVYLKFITKKRIRSTSMIAVKVGYLPEDSMFKNIIQPTVVRLRCSDTHYDLLGRHFDAKIVIAPRKLSSEEYYKHAMEEDLS</sequence>
<evidence type="ECO:0000313" key="1">
    <source>
        <dbReference type="EMBL" id="MDB6259032.1"/>
    </source>
</evidence>
<organism evidence="1 2">
    <name type="scientific">Lactobacillus amylovorus</name>
    <dbReference type="NCBI Taxonomy" id="1604"/>
    <lineage>
        <taxon>Bacteria</taxon>
        <taxon>Bacillati</taxon>
        <taxon>Bacillota</taxon>
        <taxon>Bacilli</taxon>
        <taxon>Lactobacillales</taxon>
        <taxon>Lactobacillaceae</taxon>
        <taxon>Lactobacillus</taxon>
    </lineage>
</organism>
<accession>A0A9X4ABH2</accession>
<protein>
    <submittedName>
        <fullName evidence="1">Uncharacterized protein</fullName>
    </submittedName>
</protein>
<comment type="caution">
    <text evidence="1">The sequence shown here is derived from an EMBL/GenBank/DDBJ whole genome shotgun (WGS) entry which is preliminary data.</text>
</comment>
<dbReference type="AlphaFoldDB" id="A0A9X4ABH2"/>
<name>A0A9X4ABH2_LACAM</name>
<gene>
    <name evidence="1" type="ORF">ODU72_10420</name>
</gene>
<reference evidence="1" key="2">
    <citation type="submission" date="2022-10" db="EMBL/GenBank/DDBJ databases">
        <authorList>
            <person name="Kostovova I."/>
            <person name="Moravkova M."/>
            <person name="Pechar R."/>
        </authorList>
    </citation>
    <scope>NUCLEOTIDE SEQUENCE</scope>
    <source>
        <strain evidence="1">M490A</strain>
    </source>
</reference>
<proteinExistence type="predicted"/>